<dbReference type="AlphaFoldDB" id="A0A2U8E2H3"/>
<sequence>MRIWLTDYLKDKNLIIPTRYFLVTTGQVQIGSLLAAFLPSAKTPDDLLSRIKATLSRSTSKTINKTSDLLATLPKDKWKSFFSRITIFDHQERICDIPALIMDRFRSVRTRFRRPVYERLEGWWYNQCIDLLTAERKEPFYGREVSERLSSFSEQFRDDNLPIDFERAEPKDGVHPDSDDRYFVKQLRAIGLRSDRITRAILDYYRASEQRSAWLRENATLDGEVERYEERLVDEWARIREIIFEDLSSDAPEEILQQSGRKLLNDLSTRDHPNLRIRRDVTASFVAIGSYHILANDERPRVHWHPRFTERIAEIFHGGKA</sequence>
<dbReference type="KEGG" id="elut:CKA38_06185"/>
<gene>
    <name evidence="2" type="ORF">CKA38_06185</name>
</gene>
<dbReference type="EMBL" id="CP023004">
    <property type="protein sequence ID" value="AWI08894.1"/>
    <property type="molecule type" value="Genomic_DNA"/>
</dbReference>
<evidence type="ECO:0000313" key="3">
    <source>
        <dbReference type="Proteomes" id="UP000244896"/>
    </source>
</evidence>
<protein>
    <recommendedName>
        <fullName evidence="1">ABC-three component systems C-terminal domain-containing protein</fullName>
    </recommendedName>
</protein>
<accession>A0A2U8E2H3</accession>
<dbReference type="InterPro" id="IPR046913">
    <property type="entry name" value="ABC-3C_CTD7"/>
</dbReference>
<evidence type="ECO:0000313" key="2">
    <source>
        <dbReference type="EMBL" id="AWI08894.1"/>
    </source>
</evidence>
<reference evidence="2 3" key="1">
    <citation type="journal article" date="2018" name="Syst. Appl. Microbiol.">
        <title>Ereboglobus luteus gen. nov. sp. nov. from cockroach guts, and new insights into the oxygen relationship of the genera Opitutus and Didymococcus (Verrucomicrobia: Opitutaceae).</title>
        <authorList>
            <person name="Tegtmeier D."/>
            <person name="Belitz A."/>
            <person name="Radek R."/>
            <person name="Heimerl T."/>
            <person name="Brune A."/>
        </authorList>
    </citation>
    <scope>NUCLEOTIDE SEQUENCE [LARGE SCALE GENOMIC DNA]</scope>
    <source>
        <strain evidence="2 3">Ho45</strain>
    </source>
</reference>
<proteinExistence type="predicted"/>
<dbReference type="Pfam" id="PF20283">
    <property type="entry name" value="CTD7"/>
    <property type="match status" value="1"/>
</dbReference>
<keyword evidence="3" id="KW-1185">Reference proteome</keyword>
<evidence type="ECO:0000259" key="1">
    <source>
        <dbReference type="Pfam" id="PF20283"/>
    </source>
</evidence>
<organism evidence="2 3">
    <name type="scientific">Ereboglobus luteus</name>
    <dbReference type="NCBI Taxonomy" id="1796921"/>
    <lineage>
        <taxon>Bacteria</taxon>
        <taxon>Pseudomonadati</taxon>
        <taxon>Verrucomicrobiota</taxon>
        <taxon>Opitutia</taxon>
        <taxon>Opitutales</taxon>
        <taxon>Opitutaceae</taxon>
        <taxon>Ereboglobus</taxon>
    </lineage>
</organism>
<name>A0A2U8E2H3_9BACT</name>
<dbReference type="Proteomes" id="UP000244896">
    <property type="component" value="Chromosome"/>
</dbReference>
<feature type="domain" description="ABC-three component systems C-terminal" evidence="1">
    <location>
        <begin position="183"/>
        <end position="311"/>
    </location>
</feature>